<accession>A0A2U3KFI2</accession>
<evidence type="ECO:0000256" key="1">
    <source>
        <dbReference type="SAM" id="MobiDB-lite"/>
    </source>
</evidence>
<dbReference type="AlphaFoldDB" id="A0A2U3KFI2"/>
<organism evidence="2 3">
    <name type="scientific">Candidatus Sulfotelmatobacter kueseliae</name>
    <dbReference type="NCBI Taxonomy" id="2042962"/>
    <lineage>
        <taxon>Bacteria</taxon>
        <taxon>Pseudomonadati</taxon>
        <taxon>Acidobacteriota</taxon>
        <taxon>Terriglobia</taxon>
        <taxon>Terriglobales</taxon>
        <taxon>Candidatus Korobacteraceae</taxon>
        <taxon>Candidatus Sulfotelmatobacter</taxon>
    </lineage>
</organism>
<proteinExistence type="predicted"/>
<evidence type="ECO:0000313" key="3">
    <source>
        <dbReference type="Proteomes" id="UP000238701"/>
    </source>
</evidence>
<feature type="region of interest" description="Disordered" evidence="1">
    <location>
        <begin position="1"/>
        <end position="55"/>
    </location>
</feature>
<dbReference type="EMBL" id="OMOD01000111">
    <property type="protein sequence ID" value="SPF38419.1"/>
    <property type="molecule type" value="Genomic_DNA"/>
</dbReference>
<sequence>MKSNHPFSPSKDEKEEEKIAPPSRFIDEKISDESGTENKADSALKPAGLKNPFWN</sequence>
<gene>
    <name evidence="2" type="ORF">SBA1_20120</name>
</gene>
<name>A0A2U3KFI2_9BACT</name>
<protein>
    <submittedName>
        <fullName evidence="2">Uncharacterized protein</fullName>
    </submittedName>
</protein>
<evidence type="ECO:0000313" key="2">
    <source>
        <dbReference type="EMBL" id="SPF38419.1"/>
    </source>
</evidence>
<feature type="compositionally biased region" description="Basic and acidic residues" evidence="1">
    <location>
        <begin position="10"/>
        <end position="42"/>
    </location>
</feature>
<dbReference type="Proteomes" id="UP000238701">
    <property type="component" value="Unassembled WGS sequence"/>
</dbReference>
<reference evidence="3" key="1">
    <citation type="submission" date="2018-02" db="EMBL/GenBank/DDBJ databases">
        <authorList>
            <person name="Hausmann B."/>
        </authorList>
    </citation>
    <scope>NUCLEOTIDE SEQUENCE [LARGE SCALE GENOMIC DNA]</scope>
    <source>
        <strain evidence="3">Peat soil MAG SbA1</strain>
    </source>
</reference>